<keyword evidence="4" id="KW-0862">Zinc</keyword>
<dbReference type="Proteomes" id="UP000261600">
    <property type="component" value="Unplaced"/>
</dbReference>
<dbReference type="Pfam" id="PF00622">
    <property type="entry name" value="SPRY"/>
    <property type="match status" value="1"/>
</dbReference>
<reference evidence="11" key="2">
    <citation type="submission" date="2025-09" db="UniProtKB">
        <authorList>
            <consortium name="Ensembl"/>
        </authorList>
    </citation>
    <scope>IDENTIFICATION</scope>
</reference>
<dbReference type="SUPFAM" id="SSF57845">
    <property type="entry name" value="B-box zinc-binding domain"/>
    <property type="match status" value="1"/>
</dbReference>
<evidence type="ECO:0000256" key="7">
    <source>
        <dbReference type="SAM" id="Coils"/>
    </source>
</evidence>
<proteinExistence type="predicted"/>
<evidence type="ECO:0000256" key="6">
    <source>
        <dbReference type="PROSITE-ProRule" id="PRU00024"/>
    </source>
</evidence>
<dbReference type="InterPro" id="IPR000315">
    <property type="entry name" value="Znf_B-box"/>
</dbReference>
<evidence type="ECO:0000259" key="8">
    <source>
        <dbReference type="PROSITE" id="PS50089"/>
    </source>
</evidence>
<dbReference type="InterPro" id="IPR013083">
    <property type="entry name" value="Znf_RING/FYVE/PHD"/>
</dbReference>
<keyword evidence="7" id="KW-0175">Coiled coil</keyword>
<keyword evidence="3 6" id="KW-0863">Zinc-finger</keyword>
<reference evidence="11" key="1">
    <citation type="submission" date="2025-08" db="UniProtKB">
        <authorList>
            <consortium name="Ensembl"/>
        </authorList>
    </citation>
    <scope>IDENTIFICATION</scope>
</reference>
<dbReference type="PROSITE" id="PS50188">
    <property type="entry name" value="B302_SPRY"/>
    <property type="match status" value="1"/>
</dbReference>
<keyword evidence="12" id="KW-1185">Reference proteome</keyword>
<dbReference type="GO" id="GO:0004842">
    <property type="term" value="F:ubiquitin-protein transferase activity"/>
    <property type="evidence" value="ECO:0007669"/>
    <property type="project" value="InterPro"/>
</dbReference>
<name>A0A3Q3K8J1_MONAL</name>
<dbReference type="PANTHER" id="PTHR25465">
    <property type="entry name" value="B-BOX DOMAIN CONTAINING"/>
    <property type="match status" value="1"/>
</dbReference>
<dbReference type="Pfam" id="PF25600">
    <property type="entry name" value="TRIM_CC"/>
    <property type="match status" value="1"/>
</dbReference>
<dbReference type="InterPro" id="IPR017907">
    <property type="entry name" value="Znf_RING_CS"/>
</dbReference>
<evidence type="ECO:0000259" key="9">
    <source>
        <dbReference type="PROSITE" id="PS50119"/>
    </source>
</evidence>
<dbReference type="SMART" id="SM00589">
    <property type="entry name" value="PRY"/>
    <property type="match status" value="1"/>
</dbReference>
<dbReference type="STRING" id="43700.ENSMALP00000025615"/>
<feature type="domain" description="B30.2/SPRY" evidence="10">
    <location>
        <begin position="379"/>
        <end position="557"/>
    </location>
</feature>
<dbReference type="SUPFAM" id="SSF49899">
    <property type="entry name" value="Concanavalin A-like lectins/glucanases"/>
    <property type="match status" value="1"/>
</dbReference>
<sequence length="564" mass="64641">FLNANVACYTLYALAKIAQQGHQEQKKSCCAICLDLLKDPVTVPCGHNYCMSCIQSHLDEEDQKETHSCPLCRQTFVLRPTLVKNTMLSYLVKKLKKTGTASADHCHAGPGDVACDVCTERKLKAVKSCLHCLVSYCEQHLQPHYKSPAFEKHKLVNPAKGLQENICSRHNEVIKIFCRTDQMYICYLCYMDEHKGHNIVTSEAQGTDRQKEIEVSWQKIQQRIQTREEGVNELQQQIETIEQSADQAVEDSEMIINKLVHFIKEKGSDVKQQIRLYKITEVSRAKELQEKLEQEITELRRKDPELQQLSHTENHAEFQLSYLLQLQLSDSTDTPRTKIHPVTHFEGVPSALSKVSDKVQDFLREKCSKVSLSLRSVDVLLPQEEPKGRNEFLKYSCQLTLDPNTAHKHLYLSDGDRMVLVPGDRFHVEQQVLSKEALTGRCYWEVEWSGEEVSIAVTYKNNEELDQSGFGENNKSWALDCFEDRYKFRHDQVKTHISGPQSSRVGVYLDHMAGVLSFYSVSDTMTLLCRVTTTFTQPVYAGIWIWRTLFNLTTAKIIDICLVV</sequence>
<dbReference type="AlphaFoldDB" id="A0A3Q3K8J1"/>
<organism evidence="11 12">
    <name type="scientific">Monopterus albus</name>
    <name type="common">Swamp eel</name>
    <dbReference type="NCBI Taxonomy" id="43700"/>
    <lineage>
        <taxon>Eukaryota</taxon>
        <taxon>Metazoa</taxon>
        <taxon>Chordata</taxon>
        <taxon>Craniata</taxon>
        <taxon>Vertebrata</taxon>
        <taxon>Euteleostomi</taxon>
        <taxon>Actinopterygii</taxon>
        <taxon>Neopterygii</taxon>
        <taxon>Teleostei</taxon>
        <taxon>Neoteleostei</taxon>
        <taxon>Acanthomorphata</taxon>
        <taxon>Anabantaria</taxon>
        <taxon>Synbranchiformes</taxon>
        <taxon>Synbranchidae</taxon>
        <taxon>Monopterus</taxon>
    </lineage>
</organism>
<dbReference type="Pfam" id="PF15227">
    <property type="entry name" value="zf-C3HC4_4"/>
    <property type="match status" value="1"/>
</dbReference>
<dbReference type="PANTHER" id="PTHR25465:SF5">
    <property type="entry name" value="E3 UBIQUITIN_ISG15 LIGASE TRIM25-RELATED"/>
    <property type="match status" value="1"/>
</dbReference>
<dbReference type="InterPro" id="IPR043136">
    <property type="entry name" value="B30.2/SPRY_sf"/>
</dbReference>
<dbReference type="GO" id="GO:0016567">
    <property type="term" value="P:protein ubiquitination"/>
    <property type="evidence" value="ECO:0007669"/>
    <property type="project" value="InterPro"/>
</dbReference>
<dbReference type="SMART" id="SM00184">
    <property type="entry name" value="RING"/>
    <property type="match status" value="1"/>
</dbReference>
<dbReference type="GO" id="GO:0005737">
    <property type="term" value="C:cytoplasm"/>
    <property type="evidence" value="ECO:0007669"/>
    <property type="project" value="UniProtKB-ARBA"/>
</dbReference>
<dbReference type="InterPro" id="IPR003879">
    <property type="entry name" value="Butyrophylin_SPRY"/>
</dbReference>
<dbReference type="Pfam" id="PF00643">
    <property type="entry name" value="zf-B_box"/>
    <property type="match status" value="1"/>
</dbReference>
<keyword evidence="5" id="KW-0391">Immunity</keyword>
<dbReference type="InterPro" id="IPR001841">
    <property type="entry name" value="Znf_RING"/>
</dbReference>
<dbReference type="InterPro" id="IPR003877">
    <property type="entry name" value="SPRY_dom"/>
</dbReference>
<dbReference type="PROSITE" id="PS00518">
    <property type="entry name" value="ZF_RING_1"/>
    <property type="match status" value="1"/>
</dbReference>
<dbReference type="PRINTS" id="PR01407">
    <property type="entry name" value="BUTYPHLNCDUF"/>
</dbReference>
<dbReference type="PROSITE" id="PS50089">
    <property type="entry name" value="ZF_RING_2"/>
    <property type="match status" value="1"/>
</dbReference>
<dbReference type="InterPro" id="IPR013320">
    <property type="entry name" value="ConA-like_dom_sf"/>
</dbReference>
<feature type="domain" description="B box-type" evidence="9">
    <location>
        <begin position="162"/>
        <end position="202"/>
    </location>
</feature>
<dbReference type="Gene3D" id="4.10.830.40">
    <property type="match status" value="1"/>
</dbReference>
<dbReference type="InterPro" id="IPR058030">
    <property type="entry name" value="TRIM8/14/16/25/29/45/65_CC"/>
</dbReference>
<dbReference type="CDD" id="cd16040">
    <property type="entry name" value="SPRY_PRY_SNTX"/>
    <property type="match status" value="1"/>
</dbReference>
<feature type="domain" description="RING-type" evidence="8">
    <location>
        <begin position="30"/>
        <end position="73"/>
    </location>
</feature>
<evidence type="ECO:0000256" key="4">
    <source>
        <dbReference type="ARBA" id="ARBA00022833"/>
    </source>
</evidence>
<evidence type="ECO:0008006" key="13">
    <source>
        <dbReference type="Google" id="ProtNLM"/>
    </source>
</evidence>
<dbReference type="Gene3D" id="3.30.40.10">
    <property type="entry name" value="Zinc/RING finger domain, C3HC4 (zinc finger)"/>
    <property type="match status" value="1"/>
</dbReference>
<dbReference type="Ensembl" id="ENSMALT00000026090.1">
    <property type="protein sequence ID" value="ENSMALP00000025615.1"/>
    <property type="gene ID" value="ENSMALG00000017697.1"/>
</dbReference>
<dbReference type="InterPro" id="IPR006574">
    <property type="entry name" value="PRY"/>
</dbReference>
<dbReference type="Gene3D" id="3.30.160.60">
    <property type="entry name" value="Classic Zinc Finger"/>
    <property type="match status" value="1"/>
</dbReference>
<evidence type="ECO:0000256" key="2">
    <source>
        <dbReference type="ARBA" id="ARBA00022723"/>
    </source>
</evidence>
<dbReference type="SMART" id="SM00504">
    <property type="entry name" value="Ubox"/>
    <property type="match status" value="1"/>
</dbReference>
<feature type="coiled-coil region" evidence="7">
    <location>
        <begin position="224"/>
        <end position="251"/>
    </location>
</feature>
<evidence type="ECO:0000313" key="11">
    <source>
        <dbReference type="Ensembl" id="ENSMALP00000025615.1"/>
    </source>
</evidence>
<protein>
    <recommendedName>
        <fullName evidence="13">Tripartite motif-containing protein 16-like</fullName>
    </recommendedName>
</protein>
<evidence type="ECO:0000313" key="12">
    <source>
        <dbReference type="Proteomes" id="UP000261600"/>
    </source>
</evidence>
<accession>A0A3Q3K8J1</accession>
<dbReference type="PROSITE" id="PS50119">
    <property type="entry name" value="ZF_BBOX"/>
    <property type="match status" value="1"/>
</dbReference>
<dbReference type="GO" id="GO:0045087">
    <property type="term" value="P:innate immune response"/>
    <property type="evidence" value="ECO:0007669"/>
    <property type="project" value="UniProtKB-KW"/>
</dbReference>
<dbReference type="GO" id="GO:0008270">
    <property type="term" value="F:zinc ion binding"/>
    <property type="evidence" value="ECO:0007669"/>
    <property type="project" value="UniProtKB-KW"/>
</dbReference>
<evidence type="ECO:0000256" key="5">
    <source>
        <dbReference type="ARBA" id="ARBA00022859"/>
    </source>
</evidence>
<feature type="coiled-coil region" evidence="7">
    <location>
        <begin position="282"/>
        <end position="309"/>
    </location>
</feature>
<evidence type="ECO:0000256" key="3">
    <source>
        <dbReference type="ARBA" id="ARBA00022771"/>
    </source>
</evidence>
<keyword evidence="2" id="KW-0479">Metal-binding</keyword>
<dbReference type="SMART" id="SM00336">
    <property type="entry name" value="BBOX"/>
    <property type="match status" value="1"/>
</dbReference>
<dbReference type="InterPro" id="IPR001870">
    <property type="entry name" value="B30.2/SPRY"/>
</dbReference>
<evidence type="ECO:0000259" key="10">
    <source>
        <dbReference type="PROSITE" id="PS50188"/>
    </source>
</evidence>
<dbReference type="SUPFAM" id="SSF57850">
    <property type="entry name" value="RING/U-box"/>
    <property type="match status" value="1"/>
</dbReference>
<dbReference type="SMART" id="SM00449">
    <property type="entry name" value="SPRY"/>
    <property type="match status" value="1"/>
</dbReference>
<dbReference type="InterPro" id="IPR003613">
    <property type="entry name" value="Ubox_domain"/>
</dbReference>
<evidence type="ECO:0000256" key="1">
    <source>
        <dbReference type="ARBA" id="ARBA00022588"/>
    </source>
</evidence>
<dbReference type="InterPro" id="IPR051051">
    <property type="entry name" value="E3_ubiq-ligase_TRIM/RNF"/>
</dbReference>
<dbReference type="CDD" id="cd19769">
    <property type="entry name" value="Bbox2_TRIM16-like"/>
    <property type="match status" value="1"/>
</dbReference>
<keyword evidence="1" id="KW-0399">Innate immunity</keyword>
<dbReference type="Gene3D" id="2.60.120.920">
    <property type="match status" value="1"/>
</dbReference>